<gene>
    <name evidence="6" type="ORF">E1956_13940</name>
</gene>
<dbReference type="PROSITE" id="PS51935">
    <property type="entry name" value="NLPC_P60"/>
    <property type="match status" value="1"/>
</dbReference>
<keyword evidence="7" id="KW-1185">Reference proteome</keyword>
<keyword evidence="2" id="KW-0645">Protease</keyword>
<keyword evidence="4" id="KW-0788">Thiol protease</keyword>
<comment type="similarity">
    <text evidence="1">Belongs to the peptidase C40 family.</text>
</comment>
<dbReference type="SUPFAM" id="SSF54001">
    <property type="entry name" value="Cysteine proteinases"/>
    <property type="match status" value="1"/>
</dbReference>
<evidence type="ECO:0000256" key="2">
    <source>
        <dbReference type="ARBA" id="ARBA00022670"/>
    </source>
</evidence>
<dbReference type="AlphaFoldDB" id="A0A4P7CTR3"/>
<dbReference type="GO" id="GO:0006508">
    <property type="term" value="P:proteolysis"/>
    <property type="evidence" value="ECO:0007669"/>
    <property type="project" value="UniProtKB-KW"/>
</dbReference>
<evidence type="ECO:0000256" key="1">
    <source>
        <dbReference type="ARBA" id="ARBA00007074"/>
    </source>
</evidence>
<proteinExistence type="inferred from homology"/>
<dbReference type="GO" id="GO:0008234">
    <property type="term" value="F:cysteine-type peptidase activity"/>
    <property type="evidence" value="ECO:0007669"/>
    <property type="project" value="UniProtKB-KW"/>
</dbReference>
<evidence type="ECO:0000256" key="3">
    <source>
        <dbReference type="ARBA" id="ARBA00022801"/>
    </source>
</evidence>
<accession>A0A4P7CTR3</accession>
<dbReference type="InterPro" id="IPR000064">
    <property type="entry name" value="NLP_P60_dom"/>
</dbReference>
<evidence type="ECO:0000259" key="5">
    <source>
        <dbReference type="PROSITE" id="PS51935"/>
    </source>
</evidence>
<dbReference type="InterPro" id="IPR038765">
    <property type="entry name" value="Papain-like_cys_pep_sf"/>
</dbReference>
<dbReference type="KEGG" id="ppai:E1956_13940"/>
<dbReference type="EMBL" id="CP038148">
    <property type="protein sequence ID" value="QBQ98166.1"/>
    <property type="molecule type" value="Genomic_DNA"/>
</dbReference>
<organism evidence="6 7">
    <name type="scientific">Paraburkholderia pallida</name>
    <dbReference type="NCBI Taxonomy" id="2547399"/>
    <lineage>
        <taxon>Bacteria</taxon>
        <taxon>Pseudomonadati</taxon>
        <taxon>Pseudomonadota</taxon>
        <taxon>Betaproteobacteria</taxon>
        <taxon>Burkholderiales</taxon>
        <taxon>Burkholderiaceae</taxon>
        <taxon>Paraburkholderia</taxon>
    </lineage>
</organism>
<dbReference type="Proteomes" id="UP000295727">
    <property type="component" value="Chromosome 1"/>
</dbReference>
<dbReference type="Pfam" id="PF00877">
    <property type="entry name" value="NLPC_P60"/>
    <property type="match status" value="1"/>
</dbReference>
<dbReference type="RefSeq" id="WP_134749732.1">
    <property type="nucleotide sequence ID" value="NZ_CP038148.1"/>
</dbReference>
<protein>
    <submittedName>
        <fullName evidence="6">Hydrolase</fullName>
    </submittedName>
</protein>
<reference evidence="6 7" key="1">
    <citation type="submission" date="2019-03" db="EMBL/GenBank/DDBJ databases">
        <title>Paraburkholderia sp. 7MH5, isolated from subtropical forest soil.</title>
        <authorList>
            <person name="Gao Z.-H."/>
            <person name="Qiu L.-H."/>
        </authorList>
    </citation>
    <scope>NUCLEOTIDE SEQUENCE [LARGE SCALE GENOMIC DNA]</scope>
    <source>
        <strain evidence="6 7">7MH5</strain>
    </source>
</reference>
<dbReference type="Gene3D" id="3.90.1720.10">
    <property type="entry name" value="endopeptidase domain like (from Nostoc punctiforme)"/>
    <property type="match status" value="1"/>
</dbReference>
<feature type="domain" description="NlpC/P60" evidence="5">
    <location>
        <begin position="10"/>
        <end position="148"/>
    </location>
</feature>
<keyword evidence="3 6" id="KW-0378">Hydrolase</keyword>
<dbReference type="OrthoDB" id="6058745at2"/>
<name>A0A4P7CTR3_9BURK</name>
<sequence length="148" mass="16916">MTLHDEIGEARVRERLLVEARTWINTPWHHRARVKGAGVDCAQFVNAVYHTVLGTDLIEIDYPPDHFLHRSEEQLVTQLERQANCVPLALPGDVVVYRFGRAMSHAGLVVDWPRIIHAYRLEGGVVFGNGTGGNLAERERQFYRWKGF</sequence>
<evidence type="ECO:0000313" key="6">
    <source>
        <dbReference type="EMBL" id="QBQ98166.1"/>
    </source>
</evidence>
<evidence type="ECO:0000256" key="4">
    <source>
        <dbReference type="ARBA" id="ARBA00022807"/>
    </source>
</evidence>
<evidence type="ECO:0000313" key="7">
    <source>
        <dbReference type="Proteomes" id="UP000295727"/>
    </source>
</evidence>